<dbReference type="Gene3D" id="3.30.70.330">
    <property type="match status" value="1"/>
</dbReference>
<dbReference type="Proteomes" id="UP000779900">
    <property type="component" value="Unassembled WGS sequence"/>
</dbReference>
<dbReference type="GO" id="GO:0003723">
    <property type="term" value="F:RNA binding"/>
    <property type="evidence" value="ECO:0007669"/>
    <property type="project" value="UniProtKB-KW"/>
</dbReference>
<dbReference type="EMBL" id="VGIR01000008">
    <property type="protein sequence ID" value="MBM3330685.1"/>
    <property type="molecule type" value="Genomic_DNA"/>
</dbReference>
<dbReference type="PROSITE" id="PS50102">
    <property type="entry name" value="RRM"/>
    <property type="match status" value="1"/>
</dbReference>
<evidence type="ECO:0000313" key="5">
    <source>
        <dbReference type="Proteomes" id="UP000779900"/>
    </source>
</evidence>
<organism evidence="4 5">
    <name type="scientific">candidate division WOR-3 bacterium</name>
    <dbReference type="NCBI Taxonomy" id="2052148"/>
    <lineage>
        <taxon>Bacteria</taxon>
        <taxon>Bacteria division WOR-3</taxon>
    </lineage>
</organism>
<reference evidence="4" key="1">
    <citation type="submission" date="2019-03" db="EMBL/GenBank/DDBJ databases">
        <title>Lake Tanganyika Metagenome-Assembled Genomes (MAGs).</title>
        <authorList>
            <person name="Tran P."/>
        </authorList>
    </citation>
    <scope>NUCLEOTIDE SEQUENCE</scope>
    <source>
        <strain evidence="4">K_DeepCast_150m_m2_040</strain>
    </source>
</reference>
<evidence type="ECO:0000259" key="3">
    <source>
        <dbReference type="PROSITE" id="PS50102"/>
    </source>
</evidence>
<dbReference type="AlphaFoldDB" id="A0A937XGJ6"/>
<evidence type="ECO:0000313" key="4">
    <source>
        <dbReference type="EMBL" id="MBM3330685.1"/>
    </source>
</evidence>
<accession>A0A937XGJ6</accession>
<comment type="caution">
    <text evidence="4">The sequence shown here is derived from an EMBL/GenBank/DDBJ whole genome shotgun (WGS) entry which is preliminary data.</text>
</comment>
<name>A0A937XGJ6_UNCW3</name>
<evidence type="ECO:0000256" key="1">
    <source>
        <dbReference type="ARBA" id="ARBA00022884"/>
    </source>
</evidence>
<gene>
    <name evidence="4" type="ORF">FJY68_02395</name>
</gene>
<dbReference type="InterPro" id="IPR048289">
    <property type="entry name" value="RRM2_NsCP33-like"/>
</dbReference>
<proteinExistence type="predicted"/>
<keyword evidence="1" id="KW-0694">RNA-binding</keyword>
<feature type="region of interest" description="Disordered" evidence="2">
    <location>
        <begin position="75"/>
        <end position="116"/>
    </location>
</feature>
<feature type="compositionally biased region" description="Gly residues" evidence="2">
    <location>
        <begin position="86"/>
        <end position="97"/>
    </location>
</feature>
<dbReference type="PANTHER" id="PTHR48027">
    <property type="entry name" value="HETEROGENEOUS NUCLEAR RIBONUCLEOPROTEIN 87F-RELATED"/>
    <property type="match status" value="1"/>
</dbReference>
<dbReference type="InterPro" id="IPR052462">
    <property type="entry name" value="SLIRP/GR-RBP-like"/>
</dbReference>
<dbReference type="InterPro" id="IPR000504">
    <property type="entry name" value="RRM_dom"/>
</dbReference>
<dbReference type="Pfam" id="PF00076">
    <property type="entry name" value="RRM_1"/>
    <property type="match status" value="1"/>
</dbReference>
<dbReference type="SUPFAM" id="SSF54928">
    <property type="entry name" value="RNA-binding domain, RBD"/>
    <property type="match status" value="1"/>
</dbReference>
<dbReference type="InterPro" id="IPR035979">
    <property type="entry name" value="RBD_domain_sf"/>
</dbReference>
<sequence>MAKRIFVGNLPFSATEDQLRGLFGAHGEVSSVNIITDKFTNRSRGFAFVEMSDDAAAGAAIAALNQYQLDGRALTVNEARERTEGGPRGGFGGPGRGGPRRGGRDDQKRDFNRPRW</sequence>
<feature type="domain" description="RRM" evidence="3">
    <location>
        <begin position="3"/>
        <end position="81"/>
    </location>
</feature>
<protein>
    <submittedName>
        <fullName evidence="4">RNA-binding protein</fullName>
    </submittedName>
</protein>
<dbReference type="SMART" id="SM00360">
    <property type="entry name" value="RRM"/>
    <property type="match status" value="1"/>
</dbReference>
<evidence type="ECO:0000256" key="2">
    <source>
        <dbReference type="SAM" id="MobiDB-lite"/>
    </source>
</evidence>
<dbReference type="InterPro" id="IPR012677">
    <property type="entry name" value="Nucleotide-bd_a/b_plait_sf"/>
</dbReference>
<dbReference type="CDD" id="cd21608">
    <property type="entry name" value="RRM2_NsCP33_like"/>
    <property type="match status" value="1"/>
</dbReference>
<feature type="compositionally biased region" description="Basic and acidic residues" evidence="2">
    <location>
        <begin position="102"/>
        <end position="116"/>
    </location>
</feature>